<keyword evidence="3" id="KW-1003">Cell membrane</keyword>
<feature type="transmembrane region" description="Helical" evidence="7">
    <location>
        <begin position="256"/>
        <end position="276"/>
    </location>
</feature>
<name>A0A7S8IYZ3_9BACT</name>
<evidence type="ECO:0000256" key="4">
    <source>
        <dbReference type="ARBA" id="ARBA00022692"/>
    </source>
</evidence>
<dbReference type="InterPro" id="IPR005614">
    <property type="entry name" value="NrfD-like"/>
</dbReference>
<feature type="transmembrane region" description="Helical" evidence="7">
    <location>
        <begin position="70"/>
        <end position="98"/>
    </location>
</feature>
<dbReference type="PANTHER" id="PTHR43044">
    <property type="match status" value="1"/>
</dbReference>
<protein>
    <recommendedName>
        <fullName evidence="10">Polysulfide reductase</fullName>
    </recommendedName>
</protein>
<accession>A0A7S8IYZ3</accession>
<dbReference type="PANTHER" id="PTHR43044:SF2">
    <property type="entry name" value="POLYSULPHIDE REDUCTASE NRFD"/>
    <property type="match status" value="1"/>
</dbReference>
<evidence type="ECO:0000256" key="3">
    <source>
        <dbReference type="ARBA" id="ARBA00022475"/>
    </source>
</evidence>
<feature type="transmembrane region" description="Helical" evidence="7">
    <location>
        <begin position="35"/>
        <end position="55"/>
    </location>
</feature>
<dbReference type="AlphaFoldDB" id="A0A7S8IYZ3"/>
<reference evidence="8 9" key="1">
    <citation type="journal article" date="2020" name="ISME J.">
        <title>Enrichment and physiological characterization of a novel comammox Nitrospira indicates ammonium inhibition of complete nitrification.</title>
        <authorList>
            <person name="Sakoula D."/>
            <person name="Koch H."/>
            <person name="Frank J."/>
            <person name="Jetten M.S.M."/>
            <person name="van Kessel M.A.H.J."/>
            <person name="Lucker S."/>
        </authorList>
    </citation>
    <scope>NUCLEOTIDE SEQUENCE [LARGE SCALE GENOMIC DNA]</scope>
    <source>
        <strain evidence="8">Comreactor17</strain>
    </source>
</reference>
<feature type="transmembrane region" description="Helical" evidence="7">
    <location>
        <begin position="365"/>
        <end position="385"/>
    </location>
</feature>
<evidence type="ECO:0000313" key="9">
    <source>
        <dbReference type="Proteomes" id="UP000593737"/>
    </source>
</evidence>
<sequence>MEGQPEMEQEKRDWEQIPKINQDLLAPLLTTHWTYFLLVGVLVCLVAAGAGAWTYQVQTGIGQTNMHPPIFWAVYIASFIFWVGASHSGTFISGVLRLSKAEWRRPVTRIAELMTFISLMIATLFVFYHLGRVWRWYYLIPYPNQRELWPNFRSPLMWDAIAVFTYATASTIYLYLPLIPDFALLRERIDGWRKPLYRVLSFGWTGTQNQWHVLETALRIITPLIVMVMVSVHSIVGWDFGVSLVPAWHSTIFAPYFVVGAVHSGVGLVAIGLYVLRKIYRLESYITPEHFDKISKLLVVTTLVLAYLYFAELLTIWYANIPDHMWVVDALLSGPFAVPFWFMATCIYIIPLATLTSPAFRRWPLGVMIVGVLINIGMYIERVLILVPPLSYPRLPFNWGSYFPSWVEIAIIVGSLALAVLLYVLAVKVVPVISIWEEKEGLVHGARHGN</sequence>
<comment type="subcellular location">
    <subcellularLocation>
        <location evidence="1">Cell membrane</location>
        <topology evidence="1">Multi-pass membrane protein</topology>
    </subcellularLocation>
</comment>
<evidence type="ECO:0000313" key="8">
    <source>
        <dbReference type="EMBL" id="QPD04562.1"/>
    </source>
</evidence>
<dbReference type="EMBL" id="CP047423">
    <property type="protein sequence ID" value="QPD04562.1"/>
    <property type="molecule type" value="Genomic_DNA"/>
</dbReference>
<dbReference type="Proteomes" id="UP000593737">
    <property type="component" value="Chromosome"/>
</dbReference>
<dbReference type="KEGG" id="nkf:Nkreftii_002336"/>
<feature type="transmembrane region" description="Helical" evidence="7">
    <location>
        <begin position="156"/>
        <end position="176"/>
    </location>
</feature>
<keyword evidence="4 7" id="KW-0812">Transmembrane</keyword>
<feature type="transmembrane region" description="Helical" evidence="7">
    <location>
        <begin position="110"/>
        <end position="130"/>
    </location>
</feature>
<proteinExistence type="inferred from homology"/>
<feature type="transmembrane region" description="Helical" evidence="7">
    <location>
        <begin position="331"/>
        <end position="353"/>
    </location>
</feature>
<evidence type="ECO:0008006" key="10">
    <source>
        <dbReference type="Google" id="ProtNLM"/>
    </source>
</evidence>
<keyword evidence="5 7" id="KW-1133">Transmembrane helix</keyword>
<evidence type="ECO:0000256" key="1">
    <source>
        <dbReference type="ARBA" id="ARBA00004651"/>
    </source>
</evidence>
<evidence type="ECO:0000256" key="6">
    <source>
        <dbReference type="ARBA" id="ARBA00023136"/>
    </source>
</evidence>
<evidence type="ECO:0000256" key="7">
    <source>
        <dbReference type="SAM" id="Phobius"/>
    </source>
</evidence>
<evidence type="ECO:0000256" key="5">
    <source>
        <dbReference type="ARBA" id="ARBA00022989"/>
    </source>
</evidence>
<evidence type="ECO:0000256" key="2">
    <source>
        <dbReference type="ARBA" id="ARBA00008929"/>
    </source>
</evidence>
<organism evidence="8 9">
    <name type="scientific">Candidatus Nitrospira kreftii</name>
    <dbReference type="NCBI Taxonomy" id="2652173"/>
    <lineage>
        <taxon>Bacteria</taxon>
        <taxon>Pseudomonadati</taxon>
        <taxon>Nitrospirota</taxon>
        <taxon>Nitrospiria</taxon>
        <taxon>Nitrospirales</taxon>
        <taxon>Nitrospiraceae</taxon>
        <taxon>Nitrospira</taxon>
    </lineage>
</organism>
<gene>
    <name evidence="8" type="ORF">Nkreftii_002336</name>
</gene>
<comment type="similarity">
    <text evidence="2">Belongs to the NrfD family.</text>
</comment>
<feature type="transmembrane region" description="Helical" evidence="7">
    <location>
        <begin position="217"/>
        <end position="236"/>
    </location>
</feature>
<feature type="transmembrane region" description="Helical" evidence="7">
    <location>
        <begin position="297"/>
        <end position="319"/>
    </location>
</feature>
<keyword evidence="6 7" id="KW-0472">Membrane</keyword>
<feature type="transmembrane region" description="Helical" evidence="7">
    <location>
        <begin position="405"/>
        <end position="426"/>
    </location>
</feature>
<dbReference type="Pfam" id="PF03916">
    <property type="entry name" value="NrfD"/>
    <property type="match status" value="1"/>
</dbReference>
<dbReference type="GO" id="GO:0005886">
    <property type="term" value="C:plasma membrane"/>
    <property type="evidence" value="ECO:0007669"/>
    <property type="project" value="UniProtKB-SubCell"/>
</dbReference>